<evidence type="ECO:0000313" key="4">
    <source>
        <dbReference type="Proteomes" id="UP000231542"/>
    </source>
</evidence>
<feature type="domain" description="DUF5667" evidence="2">
    <location>
        <begin position="67"/>
        <end position="176"/>
    </location>
</feature>
<protein>
    <recommendedName>
        <fullName evidence="2">DUF5667 domain-containing protein</fullName>
    </recommendedName>
</protein>
<evidence type="ECO:0000256" key="1">
    <source>
        <dbReference type="SAM" id="Coils"/>
    </source>
</evidence>
<comment type="caution">
    <text evidence="3">The sequence shown here is derived from an EMBL/GenBank/DDBJ whole genome shotgun (WGS) entry which is preliminary data.</text>
</comment>
<dbReference type="Pfam" id="PF18915">
    <property type="entry name" value="DUF5667"/>
    <property type="match status" value="1"/>
</dbReference>
<dbReference type="InterPro" id="IPR043725">
    <property type="entry name" value="DUF5667"/>
</dbReference>
<keyword evidence="1" id="KW-0175">Coiled coil</keyword>
<name>A0A2H0YUS8_9BACT</name>
<feature type="coiled-coil region" evidence="1">
    <location>
        <begin position="99"/>
        <end position="173"/>
    </location>
</feature>
<dbReference type="AlphaFoldDB" id="A0A2H0YUS8"/>
<accession>A0A2H0YUS8</accession>
<gene>
    <name evidence="3" type="ORF">COT24_04205</name>
</gene>
<proteinExistence type="predicted"/>
<evidence type="ECO:0000313" key="3">
    <source>
        <dbReference type="EMBL" id="PIS42241.1"/>
    </source>
</evidence>
<organism evidence="3 4">
    <name type="scientific">Candidatus Kerfeldbacteria bacterium CG08_land_8_20_14_0_20_40_16</name>
    <dbReference type="NCBI Taxonomy" id="2014244"/>
    <lineage>
        <taxon>Bacteria</taxon>
        <taxon>Candidatus Kerfeldiibacteriota</taxon>
    </lineage>
</organism>
<dbReference type="Proteomes" id="UP000231542">
    <property type="component" value="Unassembled WGS sequence"/>
</dbReference>
<reference evidence="3 4" key="1">
    <citation type="submission" date="2017-09" db="EMBL/GenBank/DDBJ databases">
        <title>Depth-based differentiation of microbial function through sediment-hosted aquifers and enrichment of novel symbionts in the deep terrestrial subsurface.</title>
        <authorList>
            <person name="Probst A.J."/>
            <person name="Ladd B."/>
            <person name="Jarett J.K."/>
            <person name="Geller-Mcgrath D.E."/>
            <person name="Sieber C.M."/>
            <person name="Emerson J.B."/>
            <person name="Anantharaman K."/>
            <person name="Thomas B.C."/>
            <person name="Malmstrom R."/>
            <person name="Stieglmeier M."/>
            <person name="Klingl A."/>
            <person name="Woyke T."/>
            <person name="Ryan C.M."/>
            <person name="Banfield J.F."/>
        </authorList>
    </citation>
    <scope>NUCLEOTIDE SEQUENCE [LARGE SCALE GENOMIC DNA]</scope>
    <source>
        <strain evidence="3">CG08_land_8_20_14_0_20_40_16</strain>
    </source>
</reference>
<evidence type="ECO:0000259" key="2">
    <source>
        <dbReference type="Pfam" id="PF18915"/>
    </source>
</evidence>
<sequence>MKLIILILAILFIPVLTHAQSMVEISNNDTVLEMENNSPANVNSQETEEEKEVTTINININLPDVKLLPSSPLYFLKKTWETVKGWFIFNTENKIKYGLDLANQRLEETEKLILNKKTDLVDESLNRFNEQMAKVNSNIEKAEKKGKDLTGIYNLIQQNKEKHQTVLNQLQAQLPDSLQDIITNVKDVSQKGFQLSKEKINQGMDILENKPQ</sequence>
<dbReference type="EMBL" id="PEXU01000049">
    <property type="protein sequence ID" value="PIS42241.1"/>
    <property type="molecule type" value="Genomic_DNA"/>
</dbReference>